<feature type="compositionally biased region" description="Acidic residues" evidence="1">
    <location>
        <begin position="722"/>
        <end position="737"/>
    </location>
</feature>
<feature type="compositionally biased region" description="Low complexity" evidence="1">
    <location>
        <begin position="934"/>
        <end position="945"/>
    </location>
</feature>
<feature type="compositionally biased region" description="Low complexity" evidence="1">
    <location>
        <begin position="766"/>
        <end position="798"/>
    </location>
</feature>
<gene>
    <name evidence="3" type="ORF">BD324DRAFT_649196</name>
</gene>
<comment type="caution">
    <text evidence="3">The sequence shown here is derived from an EMBL/GenBank/DDBJ whole genome shotgun (WGS) entry which is preliminary data.</text>
</comment>
<dbReference type="SUPFAM" id="SSF55277">
    <property type="entry name" value="GYF domain"/>
    <property type="match status" value="1"/>
</dbReference>
<dbReference type="STRING" id="4999.A0A1Y1UPP1"/>
<dbReference type="InParanoid" id="A0A1Y1UPP1"/>
<feature type="domain" description="GYF" evidence="2">
    <location>
        <begin position="431"/>
        <end position="479"/>
    </location>
</feature>
<feature type="compositionally biased region" description="Polar residues" evidence="1">
    <location>
        <begin position="402"/>
        <end position="414"/>
    </location>
</feature>
<feature type="compositionally biased region" description="Low complexity" evidence="1">
    <location>
        <begin position="21"/>
        <end position="33"/>
    </location>
</feature>
<dbReference type="Gene3D" id="3.30.1490.40">
    <property type="match status" value="1"/>
</dbReference>
<evidence type="ECO:0000256" key="1">
    <source>
        <dbReference type="SAM" id="MobiDB-lite"/>
    </source>
</evidence>
<feature type="region of interest" description="Disordered" evidence="1">
    <location>
        <begin position="1"/>
        <end position="115"/>
    </location>
</feature>
<feature type="compositionally biased region" description="Polar residues" evidence="1">
    <location>
        <begin position="1106"/>
        <end position="1117"/>
    </location>
</feature>
<evidence type="ECO:0000313" key="3">
    <source>
        <dbReference type="EMBL" id="ORX39105.1"/>
    </source>
</evidence>
<feature type="compositionally biased region" description="Low complexity" evidence="1">
    <location>
        <begin position="646"/>
        <end position="659"/>
    </location>
</feature>
<feature type="compositionally biased region" description="Polar residues" evidence="1">
    <location>
        <begin position="44"/>
        <end position="57"/>
    </location>
</feature>
<proteinExistence type="predicted"/>
<feature type="compositionally biased region" description="Gly residues" evidence="1">
    <location>
        <begin position="218"/>
        <end position="249"/>
    </location>
</feature>
<dbReference type="GeneID" id="33559758"/>
<feature type="compositionally biased region" description="Gly residues" evidence="1">
    <location>
        <begin position="342"/>
        <end position="351"/>
    </location>
</feature>
<organism evidence="3 4">
    <name type="scientific">Kockovaella imperatae</name>
    <dbReference type="NCBI Taxonomy" id="4999"/>
    <lineage>
        <taxon>Eukaryota</taxon>
        <taxon>Fungi</taxon>
        <taxon>Dikarya</taxon>
        <taxon>Basidiomycota</taxon>
        <taxon>Agaricomycotina</taxon>
        <taxon>Tremellomycetes</taxon>
        <taxon>Tremellales</taxon>
        <taxon>Cuniculitremaceae</taxon>
        <taxon>Kockovaella</taxon>
    </lineage>
</organism>
<sequence length="1152" mass="119689">MSMHFAPQWAKPIKPSGNALTTPTSEFPATTTSMNKANRPAAVQSPSTTIAPSSNVSFPALSQGGTTPTSLTGNTPAQPVLSYSRATHTPVTPTFPRDGSYFPSGDPAGQNGTHPHPFRYSKESILSLWNEEKVRERPIELADMGIGGDVLVSKSLVKPVGLRDLSDIEKKLLATSVHPPNPTRRAPGAEPSANGTPSRRPIGPPTTREAGPGSRSGPMGGFGRGEGPAFGGSLGKPGTIGGGAPGAPGEGKTLGAIGGGFAGVKRPGRRTDSVDAGQGTAWRPTRTVSGSFEGVLGFGTAGTSTQSTAATSNSASPATPTTTAGFEAAPGASNKEPEPNFGTGGGPGWGTGQKKWRIAAGLNAPESQKELHIPILSETRSESVAATAPGTPLRERDATVEDTATPQPVSQDLPTTDMIPTRPPAKQDLGAVEWYYRDPGGQEQGPFTGTQMHDWYSHSYFTDDLPLRRASEDSFHTLAELKTSTGNAVQPFLSPVRPRNLPPNLPLPFGISPTVSPQPTNGISDQLRNLNLSSSSHLDPAPQTSYQQYLPERNVAPGHPVHQGVYEPQIPLSYGQAPVNAWGQPAPINRVNSFGSVGMASPVGHGPGAFPHHHQPVPPQPASQYPQFFSPSAGVGAVPQNTWNVPQQQEHPQHHQQQQFDKRQGLPASGAWQQLQAAPIQMQEDYQSVIAVPPQEEEPKSLPEPTVPDVEPESVDSIQPEAVEESQVEETEPEPELESQAKPDVLPAVAKTPSRKATVEQTSRKSSISAAGATPTSSTSSRLPPAPASLPAKPIAISTIAAQPSPDKATPSAVSARPAPWADKEGSRTGGLSLREIQEAEAKEAEARRAAKAAAATASPIPTPSADEKITSMTWGLPTSQKGAAPSVSTPPPVAGAAPAWGGGDAGPKKTLKQIQEEEEKRKAKLAQGQGRTAASAANGSSAPSVKRGYADLAAASQTGQSTGPGWTTVGPGGKSSAGVAAAPTATAAAAPRPASIPPKPVTSIPSKPVSVITSTAKPKANGSAADEGPSVEFIKWTKQALTGLKINVDEFIQMLLSFPVDPPASSRGDVLEIISDSVYANSSTLDGRRFAEEFMTRRKADANRFQGSNGTANPAKSVSGPGSLADVVKSVPKKAEDAGFRIVKAKGKKKN</sequence>
<accession>A0A1Y1UPP1</accession>
<dbReference type="CDD" id="cd00072">
    <property type="entry name" value="GYF"/>
    <property type="match status" value="1"/>
</dbReference>
<dbReference type="InterPro" id="IPR003169">
    <property type="entry name" value="GYF"/>
</dbReference>
<feature type="region of interest" description="Disordered" evidence="1">
    <location>
        <begin position="603"/>
        <end position="668"/>
    </location>
</feature>
<dbReference type="PANTHER" id="PTHR14445:SF36">
    <property type="entry name" value="FI03272P-RELATED"/>
    <property type="match status" value="1"/>
</dbReference>
<evidence type="ECO:0000313" key="4">
    <source>
        <dbReference type="Proteomes" id="UP000193218"/>
    </source>
</evidence>
<feature type="region of interest" description="Disordered" evidence="1">
    <location>
        <begin position="694"/>
        <end position="1008"/>
    </location>
</feature>
<evidence type="ECO:0000259" key="2">
    <source>
        <dbReference type="PROSITE" id="PS50829"/>
    </source>
</evidence>
<feature type="region of interest" description="Disordered" evidence="1">
    <location>
        <begin position="373"/>
        <end position="424"/>
    </location>
</feature>
<protein>
    <recommendedName>
        <fullName evidence="2">GYF domain-containing protein</fullName>
    </recommendedName>
</protein>
<feature type="compositionally biased region" description="Low complexity" evidence="1">
    <location>
        <begin position="301"/>
        <end position="325"/>
    </location>
</feature>
<dbReference type="InterPro" id="IPR035445">
    <property type="entry name" value="GYF-like_dom_sf"/>
</dbReference>
<reference evidence="3 4" key="1">
    <citation type="submission" date="2017-03" db="EMBL/GenBank/DDBJ databases">
        <title>Widespread Adenine N6-methylation of Active Genes in Fungi.</title>
        <authorList>
            <consortium name="DOE Joint Genome Institute"/>
            <person name="Mondo S.J."/>
            <person name="Dannebaum R.O."/>
            <person name="Kuo R.C."/>
            <person name="Louie K.B."/>
            <person name="Bewick A.J."/>
            <person name="Labutti K."/>
            <person name="Haridas S."/>
            <person name="Kuo A."/>
            <person name="Salamov A."/>
            <person name="Ahrendt S.R."/>
            <person name="Lau R."/>
            <person name="Bowen B.P."/>
            <person name="Lipzen A."/>
            <person name="Sullivan W."/>
            <person name="Andreopoulos W.B."/>
            <person name="Clum A."/>
            <person name="Lindquist E."/>
            <person name="Daum C."/>
            <person name="Northen T.R."/>
            <person name="Ramamoorthy G."/>
            <person name="Schmitz R.J."/>
            <person name="Gryganskyi A."/>
            <person name="Culley D."/>
            <person name="Magnuson J."/>
            <person name="James T.Y."/>
            <person name="O'Malley M.A."/>
            <person name="Stajich J.E."/>
            <person name="Spatafora J.W."/>
            <person name="Visel A."/>
            <person name="Grigoriev I.V."/>
        </authorList>
    </citation>
    <scope>NUCLEOTIDE SEQUENCE [LARGE SCALE GENOMIC DNA]</scope>
    <source>
        <strain evidence="3 4">NRRL Y-17943</strain>
    </source>
</reference>
<name>A0A1Y1UPP1_9TREE</name>
<dbReference type="SMART" id="SM00444">
    <property type="entry name" value="GYF"/>
    <property type="match status" value="1"/>
</dbReference>
<dbReference type="FunCoup" id="A0A1Y1UPP1">
    <property type="interactions" value="259"/>
</dbReference>
<dbReference type="EMBL" id="NBSH01000003">
    <property type="protein sequence ID" value="ORX39105.1"/>
    <property type="molecule type" value="Genomic_DNA"/>
</dbReference>
<keyword evidence="4" id="KW-1185">Reference proteome</keyword>
<dbReference type="InterPro" id="IPR051640">
    <property type="entry name" value="GRB10-interact_GYF"/>
</dbReference>
<feature type="compositionally biased region" description="Polar residues" evidence="1">
    <location>
        <begin position="871"/>
        <end position="882"/>
    </location>
</feature>
<dbReference type="PANTHER" id="PTHR14445">
    <property type="entry name" value="GRB10 INTERACTING GYF PROTEIN"/>
    <property type="match status" value="1"/>
</dbReference>
<feature type="region of interest" description="Disordered" evidence="1">
    <location>
        <begin position="173"/>
        <end position="355"/>
    </location>
</feature>
<feature type="compositionally biased region" description="Basic and acidic residues" evidence="1">
    <location>
        <begin position="836"/>
        <end position="849"/>
    </location>
</feature>
<dbReference type="Pfam" id="PF02213">
    <property type="entry name" value="GYF"/>
    <property type="match status" value="1"/>
</dbReference>
<feature type="compositionally biased region" description="Low complexity" evidence="1">
    <location>
        <begin position="978"/>
        <end position="994"/>
    </location>
</feature>
<feature type="compositionally biased region" description="Polar residues" evidence="1">
    <location>
        <begin position="63"/>
        <end position="77"/>
    </location>
</feature>
<dbReference type="RefSeq" id="XP_021872968.1">
    <property type="nucleotide sequence ID" value="XM_022017949.1"/>
</dbReference>
<dbReference type="Proteomes" id="UP000193218">
    <property type="component" value="Unassembled WGS sequence"/>
</dbReference>
<dbReference type="GO" id="GO:0005829">
    <property type="term" value="C:cytosol"/>
    <property type="evidence" value="ECO:0007669"/>
    <property type="project" value="TreeGrafter"/>
</dbReference>
<dbReference type="AlphaFoldDB" id="A0A1Y1UPP1"/>
<dbReference type="OrthoDB" id="6415790at2759"/>
<feature type="region of interest" description="Disordered" evidence="1">
    <location>
        <begin position="1105"/>
        <end position="1124"/>
    </location>
</feature>
<dbReference type="PROSITE" id="PS50829">
    <property type="entry name" value="GYF"/>
    <property type="match status" value="1"/>
</dbReference>